<gene>
    <name evidence="1" type="ORF">DF3PA_130032</name>
</gene>
<dbReference type="AlphaFoldDB" id="A0A564WDG2"/>
<reference evidence="1" key="1">
    <citation type="submission" date="2018-11" db="EMBL/GenBank/DDBJ databases">
        <authorList>
            <person name="Onetto C."/>
        </authorList>
    </citation>
    <scope>NUCLEOTIDE SEQUENCE [LARGE SCALE GENOMIC DNA]</scope>
</reference>
<evidence type="ECO:0000313" key="1">
    <source>
        <dbReference type="EMBL" id="VUX45534.1"/>
    </source>
</evidence>
<organism evidence="1 2">
    <name type="scientific">Candidatus Defluviicoccus seviourii</name>
    <dbReference type="NCBI Taxonomy" id="2565273"/>
    <lineage>
        <taxon>Bacteria</taxon>
        <taxon>Pseudomonadati</taxon>
        <taxon>Pseudomonadota</taxon>
        <taxon>Alphaproteobacteria</taxon>
        <taxon>Rhodospirillales</taxon>
        <taxon>Rhodospirillaceae</taxon>
        <taxon>Defluviicoccus</taxon>
    </lineage>
</organism>
<protein>
    <submittedName>
        <fullName evidence="1">Uncharacterized protein</fullName>
    </submittedName>
</protein>
<dbReference type="Proteomes" id="UP000326641">
    <property type="component" value="Unassembled WGS sequence"/>
</dbReference>
<keyword evidence="2" id="KW-1185">Reference proteome</keyword>
<sequence>MSSRLDRGGQAGCPIGACAGQLLRRQAFDVLEIGAAQVGFRQIGMFHVGAVKVGIVEIRLAQHRSAQIGPVQIGFMQVRILQVGTLQIGVVQVGTMEIGAVELGRRQRHPMQIGAMQVGISQERARKVPPVQIAAVQVGPLAHFPSRGDPGPMLLQHRAKLGSGDHVLARRLRCVPGSFGAGGPARLPAMSAWSLHHHSHCRARLFLAPPLSF</sequence>
<evidence type="ECO:0000313" key="2">
    <source>
        <dbReference type="Proteomes" id="UP000326641"/>
    </source>
</evidence>
<proteinExistence type="predicted"/>
<dbReference type="EMBL" id="UXAT02000005">
    <property type="protein sequence ID" value="VUX45534.1"/>
    <property type="molecule type" value="Genomic_DNA"/>
</dbReference>
<accession>A0A564WDG2</accession>
<name>A0A564WDG2_9PROT</name>
<comment type="caution">
    <text evidence="1">The sequence shown here is derived from an EMBL/GenBank/DDBJ whole genome shotgun (WGS) entry which is preliminary data.</text>
</comment>